<feature type="transmembrane region" description="Helical" evidence="1">
    <location>
        <begin position="21"/>
        <end position="42"/>
    </location>
</feature>
<feature type="transmembrane region" description="Helical" evidence="1">
    <location>
        <begin position="89"/>
        <end position="109"/>
    </location>
</feature>
<organism evidence="2 3">
    <name type="scientific">Agromyces protaetiae</name>
    <dbReference type="NCBI Taxonomy" id="2509455"/>
    <lineage>
        <taxon>Bacteria</taxon>
        <taxon>Bacillati</taxon>
        <taxon>Actinomycetota</taxon>
        <taxon>Actinomycetes</taxon>
        <taxon>Micrococcales</taxon>
        <taxon>Microbacteriaceae</taxon>
        <taxon>Agromyces</taxon>
    </lineage>
</organism>
<keyword evidence="1" id="KW-0472">Membrane</keyword>
<dbReference type="OrthoDB" id="9798122at2"/>
<dbReference type="Gene3D" id="3.40.50.1820">
    <property type="entry name" value="alpha/beta hydrolase"/>
    <property type="match status" value="1"/>
</dbReference>
<dbReference type="Pfam" id="PF03729">
    <property type="entry name" value="DUF308"/>
    <property type="match status" value="2"/>
</dbReference>
<accession>A0A4P6FUG3</accession>
<gene>
    <name evidence="2" type="ORF">ET445_13620</name>
</gene>
<dbReference type="AlphaFoldDB" id="A0A4P6FUG3"/>
<dbReference type="InterPro" id="IPR005325">
    <property type="entry name" value="DUF308_memb"/>
</dbReference>
<dbReference type="RefSeq" id="WP_129191755.1">
    <property type="nucleotide sequence ID" value="NZ_CP035491.1"/>
</dbReference>
<name>A0A4P6FUG3_9MICO</name>
<dbReference type="EMBL" id="CP035491">
    <property type="protein sequence ID" value="QAY74208.1"/>
    <property type="molecule type" value="Genomic_DNA"/>
</dbReference>
<dbReference type="PANTHER" id="PTHR34853:SF1">
    <property type="entry name" value="LIPASE 5"/>
    <property type="match status" value="1"/>
</dbReference>
<dbReference type="PANTHER" id="PTHR34853">
    <property type="match status" value="1"/>
</dbReference>
<keyword evidence="1" id="KW-1133">Transmembrane helix</keyword>
<feature type="transmembrane region" description="Helical" evidence="1">
    <location>
        <begin position="146"/>
        <end position="165"/>
    </location>
</feature>
<dbReference type="InterPro" id="IPR005152">
    <property type="entry name" value="Lipase_secreted"/>
</dbReference>
<evidence type="ECO:0000313" key="3">
    <source>
        <dbReference type="Proteomes" id="UP000291259"/>
    </source>
</evidence>
<proteinExistence type="predicted"/>
<dbReference type="KEGG" id="agf:ET445_13620"/>
<protein>
    <recommendedName>
        <fullName evidence="4">Lipase</fullName>
    </recommendedName>
</protein>
<dbReference type="Proteomes" id="UP000291259">
    <property type="component" value="Chromosome"/>
</dbReference>
<evidence type="ECO:0008006" key="4">
    <source>
        <dbReference type="Google" id="ProtNLM"/>
    </source>
</evidence>
<dbReference type="GO" id="GO:0004806">
    <property type="term" value="F:triacylglycerol lipase activity"/>
    <property type="evidence" value="ECO:0007669"/>
    <property type="project" value="InterPro"/>
</dbReference>
<dbReference type="SUPFAM" id="SSF53474">
    <property type="entry name" value="alpha/beta-Hydrolases"/>
    <property type="match status" value="1"/>
</dbReference>
<dbReference type="Pfam" id="PF03583">
    <property type="entry name" value="LIP"/>
    <property type="match status" value="1"/>
</dbReference>
<feature type="transmembrane region" description="Helical" evidence="1">
    <location>
        <begin position="48"/>
        <end position="68"/>
    </location>
</feature>
<dbReference type="Gene3D" id="1.10.260.130">
    <property type="match status" value="1"/>
</dbReference>
<evidence type="ECO:0000313" key="2">
    <source>
        <dbReference type="EMBL" id="QAY74208.1"/>
    </source>
</evidence>
<keyword evidence="1" id="KW-0812">Transmembrane</keyword>
<dbReference type="GO" id="GO:0016042">
    <property type="term" value="P:lipid catabolic process"/>
    <property type="evidence" value="ECO:0007669"/>
    <property type="project" value="InterPro"/>
</dbReference>
<evidence type="ECO:0000256" key="1">
    <source>
        <dbReference type="SAM" id="Phobius"/>
    </source>
</evidence>
<reference evidence="2 3" key="1">
    <citation type="submission" date="2019-01" db="EMBL/GenBank/DDBJ databases">
        <title>Genome sequencing of strain FW100M-8.</title>
        <authorList>
            <person name="Heo J."/>
            <person name="Kim S.-J."/>
            <person name="Kim J.-S."/>
            <person name="Hong S.-B."/>
            <person name="Kwon S.-W."/>
        </authorList>
    </citation>
    <scope>NUCLEOTIDE SEQUENCE [LARGE SCALE GENOMIC DNA]</scope>
    <source>
        <strain evidence="2 3">FW100M-8</strain>
    </source>
</reference>
<feature type="transmembrane region" description="Helical" evidence="1">
    <location>
        <begin position="213"/>
        <end position="236"/>
    </location>
</feature>
<feature type="transmembrane region" description="Helical" evidence="1">
    <location>
        <begin position="171"/>
        <end position="193"/>
    </location>
</feature>
<keyword evidence="3" id="KW-1185">Reference proteome</keyword>
<sequence length="612" mass="64221">MTEERTRTPRAGRVASWFRGLPRWLHSVLGVIATVLGAVVIVRPTTSLGLLAILIGAGLLLSGVLELVGRRTGDNDSDSDSDGTPRPSFWRIAGAAVWILAGLLVLLLPGLTVRVLAVIVGLALIVDGVLSVVAAFRPGKTVDARIAAAALGIAEVVFGVLALAWPDVTLIIVAVVFGARLVIFGLLEIWHSIRGTRRRRADADAKPTALRRWAQTTAAVVALVLAVGAASVSAGIHGGSPVVDEFYAAPRTVPDEPGKLIRSEPFTRDIPDNARAWRILYTTTLGDGSPAVASGIVVIPRDADGPFPVIDWTHGTTGFAENCAPSLAEHPFESGALFLTDQIIDHGWALVATDYIGLGTKGPHPYLIGPDTGHAALDAARAARELDGANLGDQNVVWGHSQGGAGALWTGALADAYAPDLDIQGVASLAPASNLPGLVGNLDIIPGGSVFGSYIMSAYSRIYPDVTMRDYVRPGAEAIVRQMAERCLAEPGVFVSLLDVLALSNDPVIFSKDPTTGPMGVRLEENTPPPTISAPLLLGQGAADQLVIPSAQDAYVEGLCGAGQQVDYRLYAGRDHVPLVEPDSPLVPDLFAWTEARLAGEPVDPGCTRVER</sequence>
<dbReference type="InterPro" id="IPR029058">
    <property type="entry name" value="AB_hydrolase_fold"/>
</dbReference>
<feature type="transmembrane region" description="Helical" evidence="1">
    <location>
        <begin position="115"/>
        <end position="134"/>
    </location>
</feature>